<dbReference type="EMBL" id="CH473961">
    <property type="protein sequence ID" value="EDM01140.1"/>
    <property type="molecule type" value="Genomic_DNA"/>
</dbReference>
<gene>
    <name evidence="1" type="ORF">rCG_41505</name>
</gene>
<evidence type="ECO:0000313" key="2">
    <source>
        <dbReference type="Proteomes" id="UP000234681"/>
    </source>
</evidence>
<dbReference type="Proteomes" id="UP000234681">
    <property type="component" value="Chromosome 2"/>
</dbReference>
<proteinExistence type="predicted"/>
<evidence type="ECO:0000313" key="1">
    <source>
        <dbReference type="EMBL" id="EDM01140.1"/>
    </source>
</evidence>
<accession>A6IHJ2</accession>
<sequence>MLILQNEHVCRILRKV</sequence>
<reference evidence="2" key="1">
    <citation type="submission" date="2005-09" db="EMBL/GenBank/DDBJ databases">
        <authorList>
            <person name="Mural R.J."/>
            <person name="Li P.W."/>
            <person name="Adams M.D."/>
            <person name="Amanatides P.G."/>
            <person name="Baden-Tillson H."/>
            <person name="Barnstead M."/>
            <person name="Chin S.H."/>
            <person name="Dew I."/>
            <person name="Evans C.A."/>
            <person name="Ferriera S."/>
            <person name="Flanigan M."/>
            <person name="Fosler C."/>
            <person name="Glodek A."/>
            <person name="Gu Z."/>
            <person name="Holt R.A."/>
            <person name="Jennings D."/>
            <person name="Kraft C.L."/>
            <person name="Lu F."/>
            <person name="Nguyen T."/>
            <person name="Nusskern D.R."/>
            <person name="Pfannkoch C.M."/>
            <person name="Sitter C."/>
            <person name="Sutton G.G."/>
            <person name="Venter J.C."/>
            <person name="Wang Z."/>
            <person name="Woodage T."/>
            <person name="Zheng X.H."/>
            <person name="Zhong F."/>
        </authorList>
    </citation>
    <scope>NUCLEOTIDE SEQUENCE [LARGE SCALE GENOMIC DNA]</scope>
    <source>
        <strain>BN</strain>
        <strain evidence="2">Sprague-Dawley</strain>
    </source>
</reference>
<name>A6IHJ2_RAT</name>
<organism evidence="1 2">
    <name type="scientific">Rattus norvegicus</name>
    <name type="common">Rat</name>
    <dbReference type="NCBI Taxonomy" id="10116"/>
    <lineage>
        <taxon>Eukaryota</taxon>
        <taxon>Metazoa</taxon>
        <taxon>Chordata</taxon>
        <taxon>Craniata</taxon>
        <taxon>Vertebrata</taxon>
        <taxon>Euteleostomi</taxon>
        <taxon>Mammalia</taxon>
        <taxon>Eutheria</taxon>
        <taxon>Euarchontoglires</taxon>
        <taxon>Glires</taxon>
        <taxon>Rodentia</taxon>
        <taxon>Myomorpha</taxon>
        <taxon>Muroidea</taxon>
        <taxon>Muridae</taxon>
        <taxon>Murinae</taxon>
        <taxon>Rattus</taxon>
    </lineage>
</organism>
<protein>
    <submittedName>
        <fullName evidence="1">RCG41505</fullName>
    </submittedName>
</protein>
<dbReference type="AlphaFoldDB" id="A6IHJ2"/>